<organism evidence="1 2">
    <name type="scientific">Bacillus pumilus</name>
    <name type="common">Bacillus mesentericus</name>
    <dbReference type="NCBI Taxonomy" id="1408"/>
    <lineage>
        <taxon>Bacteria</taxon>
        <taxon>Bacillati</taxon>
        <taxon>Bacillota</taxon>
        <taxon>Bacilli</taxon>
        <taxon>Bacillales</taxon>
        <taxon>Bacillaceae</taxon>
        <taxon>Bacillus</taxon>
    </lineage>
</organism>
<name>A0AAD0HLM1_BACPU</name>
<dbReference type="Gene3D" id="1.10.246.150">
    <property type="match status" value="1"/>
</dbReference>
<evidence type="ECO:0000313" key="2">
    <source>
        <dbReference type="Proteomes" id="UP000264960"/>
    </source>
</evidence>
<accession>A0AAD0HLM1</accession>
<protein>
    <recommendedName>
        <fullName evidence="3">Phage head-tail connector protein</fullName>
    </recommendedName>
</protein>
<dbReference type="RefSeq" id="WP_117729823.1">
    <property type="nucleotide sequence ID" value="NZ_CP027116.1"/>
</dbReference>
<proteinExistence type="predicted"/>
<sequence length="98" mass="11379">MDIQQIKRMIGMTTDKHDDYLSEVVPIFVEWASDFCKNKFDVDDLPAGVKIFVAKAVEFNMKPAGLASRSMGDVSYSYDTDFPETVTKYLYPYRRAYW</sequence>
<evidence type="ECO:0000313" key="1">
    <source>
        <dbReference type="EMBL" id="AVM23269.1"/>
    </source>
</evidence>
<reference evidence="1 2" key="1">
    <citation type="submission" date="2018-02" db="EMBL/GenBank/DDBJ databases">
        <title>The complete genome of two Bacillus pumilus strains from Cuatro Cienegas, Coahuila, Mexico.</title>
        <authorList>
            <person name="Zarza E."/>
            <person name="Alcaraz L.D."/>
            <person name="Aguilar-Salinas B."/>
            <person name="Islas A."/>
            <person name="Olmedo-Alvarez G."/>
        </authorList>
    </citation>
    <scope>NUCLEOTIDE SEQUENCE [LARGE SCALE GENOMIC DNA]</scope>
    <source>
        <strain evidence="1 2">145</strain>
    </source>
</reference>
<dbReference type="Pfam" id="PF05135">
    <property type="entry name" value="Phage_connect_1"/>
    <property type="match status" value="1"/>
</dbReference>
<dbReference type="InterPro" id="IPR053746">
    <property type="entry name" value="Viral_HT_Connector_Assembly"/>
</dbReference>
<dbReference type="CDD" id="cd08055">
    <property type="entry name" value="gp15"/>
    <property type="match status" value="1"/>
</dbReference>
<evidence type="ECO:0008006" key="3">
    <source>
        <dbReference type="Google" id="ProtNLM"/>
    </source>
</evidence>
<dbReference type="Proteomes" id="UP000264960">
    <property type="component" value="Chromosome"/>
</dbReference>
<dbReference type="EMBL" id="CP027116">
    <property type="protein sequence ID" value="AVM23269.1"/>
    <property type="molecule type" value="Genomic_DNA"/>
</dbReference>
<dbReference type="InterPro" id="IPR021146">
    <property type="entry name" value="Phage_gp6-like_head-tail"/>
</dbReference>
<gene>
    <name evidence="1" type="ORF">C5695_05280</name>
</gene>
<dbReference type="AlphaFoldDB" id="A0AAD0HLM1"/>